<dbReference type="AlphaFoldDB" id="A0A699L4D6"/>
<comment type="caution">
    <text evidence="1">The sequence shown here is derived from an EMBL/GenBank/DDBJ whole genome shotgun (WGS) entry which is preliminary data.</text>
</comment>
<organism evidence="1">
    <name type="scientific">Tanacetum cinerariifolium</name>
    <name type="common">Dalmatian daisy</name>
    <name type="synonym">Chrysanthemum cinerariifolium</name>
    <dbReference type="NCBI Taxonomy" id="118510"/>
    <lineage>
        <taxon>Eukaryota</taxon>
        <taxon>Viridiplantae</taxon>
        <taxon>Streptophyta</taxon>
        <taxon>Embryophyta</taxon>
        <taxon>Tracheophyta</taxon>
        <taxon>Spermatophyta</taxon>
        <taxon>Magnoliopsida</taxon>
        <taxon>eudicotyledons</taxon>
        <taxon>Gunneridae</taxon>
        <taxon>Pentapetalae</taxon>
        <taxon>asterids</taxon>
        <taxon>campanulids</taxon>
        <taxon>Asterales</taxon>
        <taxon>Asteraceae</taxon>
        <taxon>Asteroideae</taxon>
        <taxon>Anthemideae</taxon>
        <taxon>Anthemidinae</taxon>
        <taxon>Tanacetum</taxon>
    </lineage>
</organism>
<accession>A0A699L4D6</accession>
<sequence>MENGLEEILRIKTRRRKRRLDHLKQDQEMLLIKIFSERKKVFRERKKCEKIRAKSSDFLQEMEQYLQAKISNGHWQRSRNTRYIKEPLNDFVCPYLK</sequence>
<dbReference type="EMBL" id="BKCJ010586427">
    <property type="protein sequence ID" value="GFB25569.1"/>
    <property type="molecule type" value="Genomic_DNA"/>
</dbReference>
<name>A0A699L4D6_TANCI</name>
<reference evidence="1" key="1">
    <citation type="journal article" date="2019" name="Sci. Rep.">
        <title>Draft genome of Tanacetum cinerariifolium, the natural source of mosquito coil.</title>
        <authorList>
            <person name="Yamashiro T."/>
            <person name="Shiraishi A."/>
            <person name="Satake H."/>
            <person name="Nakayama K."/>
        </authorList>
    </citation>
    <scope>NUCLEOTIDE SEQUENCE</scope>
</reference>
<evidence type="ECO:0000313" key="1">
    <source>
        <dbReference type="EMBL" id="GFB25569.1"/>
    </source>
</evidence>
<protein>
    <submittedName>
        <fullName evidence="1">Uncharacterized protein</fullName>
    </submittedName>
</protein>
<gene>
    <name evidence="1" type="ORF">Tci_697540</name>
</gene>
<proteinExistence type="predicted"/>